<organism evidence="2 3">
    <name type="scientific">Ferrimonas pelagia</name>
    <dbReference type="NCBI Taxonomy" id="1177826"/>
    <lineage>
        <taxon>Bacteria</taxon>
        <taxon>Pseudomonadati</taxon>
        <taxon>Pseudomonadota</taxon>
        <taxon>Gammaproteobacteria</taxon>
        <taxon>Alteromonadales</taxon>
        <taxon>Ferrimonadaceae</taxon>
        <taxon>Ferrimonas</taxon>
    </lineage>
</organism>
<protein>
    <submittedName>
        <fullName evidence="2">Tight adherence pilus pseudopilin TadF</fullName>
    </submittedName>
</protein>
<keyword evidence="3" id="KW-1185">Reference proteome</keyword>
<name>A0ABP9FGP9_9GAMM</name>
<keyword evidence="1" id="KW-0812">Transmembrane</keyword>
<dbReference type="EMBL" id="BAABJZ010000106">
    <property type="protein sequence ID" value="GAA4902412.1"/>
    <property type="molecule type" value="Genomic_DNA"/>
</dbReference>
<reference evidence="3" key="1">
    <citation type="journal article" date="2019" name="Int. J. Syst. Evol. Microbiol.">
        <title>The Global Catalogue of Microorganisms (GCM) 10K type strain sequencing project: providing services to taxonomists for standard genome sequencing and annotation.</title>
        <authorList>
            <consortium name="The Broad Institute Genomics Platform"/>
            <consortium name="The Broad Institute Genome Sequencing Center for Infectious Disease"/>
            <person name="Wu L."/>
            <person name="Ma J."/>
        </authorList>
    </citation>
    <scope>NUCLEOTIDE SEQUENCE [LARGE SCALE GENOMIC DNA]</scope>
    <source>
        <strain evidence="3">JCM 18401</strain>
    </source>
</reference>
<evidence type="ECO:0000313" key="2">
    <source>
        <dbReference type="EMBL" id="GAA4902412.1"/>
    </source>
</evidence>
<dbReference type="InterPro" id="IPR031582">
    <property type="entry name" value="TadF"/>
</dbReference>
<dbReference type="RefSeq" id="WP_345337349.1">
    <property type="nucleotide sequence ID" value="NZ_BAABJZ010000106.1"/>
</dbReference>
<proteinExistence type="predicted"/>
<dbReference type="Pfam" id="PF16964">
    <property type="entry name" value="TadF"/>
    <property type="match status" value="1"/>
</dbReference>
<dbReference type="Proteomes" id="UP001499988">
    <property type="component" value="Unassembled WGS sequence"/>
</dbReference>
<gene>
    <name evidence="2" type="primary">tadF</name>
    <name evidence="2" type="ORF">GCM10023333_40600</name>
</gene>
<sequence>MKEINSSSPISKRKLQGSFTVEFAIIAVVFSLMLAFTGDIVSKLSMRGKLDRLSFSAVGLLKERTQLYDSVDELNQEDVDKVHQLIKHSLRRTTASFDEQRLSAYVEEQLYNGTTPLPVRFYVPGTVAGQTAVATCLPSQSLDQRQQQLGVVTSWGRNARLYRVTLCYETGSWFGDLTGSDQYRYVASTAVIVGR</sequence>
<evidence type="ECO:0000313" key="3">
    <source>
        <dbReference type="Proteomes" id="UP001499988"/>
    </source>
</evidence>
<evidence type="ECO:0000256" key="1">
    <source>
        <dbReference type="SAM" id="Phobius"/>
    </source>
</evidence>
<feature type="transmembrane region" description="Helical" evidence="1">
    <location>
        <begin position="20"/>
        <end position="42"/>
    </location>
</feature>
<accession>A0ABP9FGP9</accession>
<keyword evidence="1" id="KW-0472">Membrane</keyword>
<keyword evidence="1" id="KW-1133">Transmembrane helix</keyword>
<comment type="caution">
    <text evidence="2">The sequence shown here is derived from an EMBL/GenBank/DDBJ whole genome shotgun (WGS) entry which is preliminary data.</text>
</comment>